<accession>A0AA37HPW1</accession>
<organism evidence="1 2">
    <name type="scientific">Methylobacterium gregans</name>
    <dbReference type="NCBI Taxonomy" id="374424"/>
    <lineage>
        <taxon>Bacteria</taxon>
        <taxon>Pseudomonadati</taxon>
        <taxon>Pseudomonadota</taxon>
        <taxon>Alphaproteobacteria</taxon>
        <taxon>Hyphomicrobiales</taxon>
        <taxon>Methylobacteriaceae</taxon>
        <taxon>Methylobacterium</taxon>
    </lineage>
</organism>
<protein>
    <submittedName>
        <fullName evidence="1">Uncharacterized protein</fullName>
    </submittedName>
</protein>
<name>A0AA37HPW1_9HYPH</name>
<evidence type="ECO:0000313" key="2">
    <source>
        <dbReference type="Proteomes" id="UP001055108"/>
    </source>
</evidence>
<proteinExistence type="predicted"/>
<gene>
    <name evidence="1" type="ORF">NBEOAGPD_3057</name>
</gene>
<reference evidence="1" key="2">
    <citation type="submission" date="2021-08" db="EMBL/GenBank/DDBJ databases">
        <authorList>
            <person name="Tani A."/>
            <person name="Ola A."/>
            <person name="Ogura Y."/>
            <person name="Katsura K."/>
            <person name="Hayashi T."/>
        </authorList>
    </citation>
    <scope>NUCLEOTIDE SEQUENCE</scope>
    <source>
        <strain evidence="1">NBRC 103626</strain>
    </source>
</reference>
<dbReference type="EMBL" id="BPQM01000072">
    <property type="protein sequence ID" value="GJD79827.1"/>
    <property type="molecule type" value="Genomic_DNA"/>
</dbReference>
<dbReference type="AlphaFoldDB" id="A0AA37HPW1"/>
<dbReference type="Proteomes" id="UP001055108">
    <property type="component" value="Unassembled WGS sequence"/>
</dbReference>
<reference evidence="1" key="1">
    <citation type="journal article" date="2016" name="Front. Microbiol.">
        <title>Genome Sequence of the Piezophilic, Mesophilic Sulfate-Reducing Bacterium Desulfovibrio indicus J2T.</title>
        <authorList>
            <person name="Cao J."/>
            <person name="Maignien L."/>
            <person name="Shao Z."/>
            <person name="Alain K."/>
            <person name="Jebbar M."/>
        </authorList>
    </citation>
    <scope>NUCLEOTIDE SEQUENCE</scope>
    <source>
        <strain evidence="1">NBRC 103626</strain>
    </source>
</reference>
<sequence length="103" mass="11453">MKRVYYVEPYVKSLAVELHSDTIVTELPQRPKDGKAPTQAQMVIVPFTGVGERMHEDFFIKKGDLKDEHGTFVPPGGGLPEHAVRLRDLASVERRAASLVPEA</sequence>
<comment type="caution">
    <text evidence="1">The sequence shown here is derived from an EMBL/GenBank/DDBJ whole genome shotgun (WGS) entry which is preliminary data.</text>
</comment>
<evidence type="ECO:0000313" key="1">
    <source>
        <dbReference type="EMBL" id="GJD79827.1"/>
    </source>
</evidence>
<keyword evidence="2" id="KW-1185">Reference proteome</keyword>